<dbReference type="SUPFAM" id="SSF101498">
    <property type="entry name" value="Anti-sigma factor FlgM"/>
    <property type="match status" value="1"/>
</dbReference>
<evidence type="ECO:0000313" key="11">
    <source>
        <dbReference type="EMBL" id="MFC0267328.1"/>
    </source>
</evidence>
<accession>A0ABV6G1G2</accession>
<keyword evidence="11" id="KW-0966">Cell projection</keyword>
<keyword evidence="5" id="KW-0805">Transcription regulation</keyword>
<evidence type="ECO:0000313" key="12">
    <source>
        <dbReference type="Proteomes" id="UP001589814"/>
    </source>
</evidence>
<dbReference type="RefSeq" id="WP_019952183.1">
    <property type="nucleotide sequence ID" value="NZ_JBHLVX010000017.1"/>
</dbReference>
<dbReference type="Proteomes" id="UP001589814">
    <property type="component" value="Unassembled WGS sequence"/>
</dbReference>
<evidence type="ECO:0000256" key="7">
    <source>
        <dbReference type="ARBA" id="ARBA00024739"/>
    </source>
</evidence>
<evidence type="ECO:0000256" key="3">
    <source>
        <dbReference type="ARBA" id="ARBA00022491"/>
    </source>
</evidence>
<evidence type="ECO:0000256" key="1">
    <source>
        <dbReference type="ARBA" id="ARBA00005322"/>
    </source>
</evidence>
<name>A0ABV6G1G2_9GAMM</name>
<sequence>MKIDSNTSLSQLLGQQGTRPGSVAKNDAAAGAQSGGDVSSRWMPSSAHNTDGDIDTARVDELREAIRDGQFEIRTDKIADGLIESARELLADGR</sequence>
<evidence type="ECO:0000256" key="5">
    <source>
        <dbReference type="ARBA" id="ARBA00023015"/>
    </source>
</evidence>
<evidence type="ECO:0000256" key="4">
    <source>
        <dbReference type="ARBA" id="ARBA00022795"/>
    </source>
</evidence>
<keyword evidence="11" id="KW-0969">Cilium</keyword>
<organism evidence="11 12">
    <name type="scientific">Kushneria aurantia</name>
    <dbReference type="NCBI Taxonomy" id="504092"/>
    <lineage>
        <taxon>Bacteria</taxon>
        <taxon>Pseudomonadati</taxon>
        <taxon>Pseudomonadota</taxon>
        <taxon>Gammaproteobacteria</taxon>
        <taxon>Oceanospirillales</taxon>
        <taxon>Halomonadaceae</taxon>
        <taxon>Kushneria</taxon>
    </lineage>
</organism>
<dbReference type="InterPro" id="IPR007412">
    <property type="entry name" value="FlgM"/>
</dbReference>
<evidence type="ECO:0000256" key="8">
    <source>
        <dbReference type="ARBA" id="ARBA00030117"/>
    </source>
</evidence>
<evidence type="ECO:0000256" key="2">
    <source>
        <dbReference type="ARBA" id="ARBA00017823"/>
    </source>
</evidence>
<evidence type="ECO:0000256" key="6">
    <source>
        <dbReference type="ARBA" id="ARBA00023163"/>
    </source>
</evidence>
<gene>
    <name evidence="11" type="primary">flgM</name>
    <name evidence="11" type="ORF">ACFFHW_04840</name>
</gene>
<evidence type="ECO:0000259" key="10">
    <source>
        <dbReference type="Pfam" id="PF04316"/>
    </source>
</evidence>
<dbReference type="NCBIfam" id="TIGR03824">
    <property type="entry name" value="FlgM_jcvi"/>
    <property type="match status" value="1"/>
</dbReference>
<keyword evidence="6" id="KW-0804">Transcription</keyword>
<reference evidence="11 12" key="1">
    <citation type="submission" date="2024-09" db="EMBL/GenBank/DDBJ databases">
        <authorList>
            <person name="Sun Q."/>
            <person name="Mori K."/>
        </authorList>
    </citation>
    <scope>NUCLEOTIDE SEQUENCE [LARGE SCALE GENOMIC DNA]</scope>
    <source>
        <strain evidence="11 12">CCM 7415</strain>
    </source>
</reference>
<keyword evidence="11" id="KW-0282">Flagellum</keyword>
<keyword evidence="12" id="KW-1185">Reference proteome</keyword>
<feature type="region of interest" description="Disordered" evidence="9">
    <location>
        <begin position="1"/>
        <end position="56"/>
    </location>
</feature>
<feature type="domain" description="Anti-sigma-28 factor FlgM C-terminal" evidence="10">
    <location>
        <begin position="49"/>
        <end position="84"/>
    </location>
</feature>
<keyword evidence="4" id="KW-1005">Bacterial flagellum biogenesis</keyword>
<dbReference type="InterPro" id="IPR035890">
    <property type="entry name" value="Anti-sigma-28_factor_FlgM_sf"/>
</dbReference>
<comment type="function">
    <text evidence="7">Responsible for the coupling of flagellin expression to flagellar assembly by preventing expression of the flagellin genes when a component of the middle class of proteins is defective. It negatively regulates flagellar genes by inhibiting the activity of FliA by directly binding to FliA.</text>
</comment>
<proteinExistence type="inferred from homology"/>
<dbReference type="InterPro" id="IPR031316">
    <property type="entry name" value="FlgM_C"/>
</dbReference>
<comment type="similarity">
    <text evidence="1">Belongs to the FlgM family.</text>
</comment>
<evidence type="ECO:0000256" key="9">
    <source>
        <dbReference type="SAM" id="MobiDB-lite"/>
    </source>
</evidence>
<protein>
    <recommendedName>
        <fullName evidence="2">Negative regulator of flagellin synthesis</fullName>
    </recommendedName>
    <alternativeName>
        <fullName evidence="8">Anti-sigma-28 factor</fullName>
    </alternativeName>
</protein>
<comment type="caution">
    <text evidence="11">The sequence shown here is derived from an EMBL/GenBank/DDBJ whole genome shotgun (WGS) entry which is preliminary data.</text>
</comment>
<dbReference type="Pfam" id="PF04316">
    <property type="entry name" value="FlgM"/>
    <property type="match status" value="1"/>
</dbReference>
<feature type="compositionally biased region" description="Polar residues" evidence="9">
    <location>
        <begin position="1"/>
        <end position="19"/>
    </location>
</feature>
<keyword evidence="3" id="KW-0678">Repressor</keyword>
<dbReference type="EMBL" id="JBHLVX010000017">
    <property type="protein sequence ID" value="MFC0267328.1"/>
    <property type="molecule type" value="Genomic_DNA"/>
</dbReference>